<keyword evidence="2" id="KW-1185">Reference proteome</keyword>
<accession>A0A7W8QHS8</accession>
<dbReference type="AlphaFoldDB" id="A0A7W8QHS8"/>
<sequence length="136" mass="15492">MPPAVCSQQPDGEAHTALRFPILTFEQWQCGRPTDGGFKIDWLMPGESLVSILWKFACANAMPGDVLLRAMCPDVDPREGVVPLRNAFDLNQLRLLLRLPRNLLRTSLLEMMPREQYYAAFRYCRQCAAHGYHSVL</sequence>
<reference evidence="1 2" key="1">
    <citation type="submission" date="2020-08" db="EMBL/GenBank/DDBJ databases">
        <title>Genomic Encyclopedia of Type Strains, Phase IV (KMG-V): Genome sequencing to study the core and pangenomes of soil and plant-associated prokaryotes.</title>
        <authorList>
            <person name="Whitman W."/>
        </authorList>
    </citation>
    <scope>NUCLEOTIDE SEQUENCE [LARGE SCALE GENOMIC DNA]</scope>
    <source>
        <strain evidence="1 2">JPY158</strain>
    </source>
</reference>
<proteinExistence type="predicted"/>
<organism evidence="1 2">
    <name type="scientific">Paraburkholderia atlantica</name>
    <dbReference type="NCBI Taxonomy" id="2654982"/>
    <lineage>
        <taxon>Bacteria</taxon>
        <taxon>Pseudomonadati</taxon>
        <taxon>Pseudomonadota</taxon>
        <taxon>Betaproteobacteria</taxon>
        <taxon>Burkholderiales</taxon>
        <taxon>Burkholderiaceae</taxon>
        <taxon>Paraburkholderia</taxon>
    </lineage>
</organism>
<name>A0A7W8QHS8_PARAM</name>
<gene>
    <name evidence="1" type="ORF">HDG40_008049</name>
</gene>
<dbReference type="EMBL" id="JACHDD010000066">
    <property type="protein sequence ID" value="MBB5429846.1"/>
    <property type="molecule type" value="Genomic_DNA"/>
</dbReference>
<dbReference type="Proteomes" id="UP000592780">
    <property type="component" value="Unassembled WGS sequence"/>
</dbReference>
<evidence type="ECO:0000313" key="1">
    <source>
        <dbReference type="EMBL" id="MBB5429846.1"/>
    </source>
</evidence>
<evidence type="ECO:0000313" key="2">
    <source>
        <dbReference type="Proteomes" id="UP000592780"/>
    </source>
</evidence>
<feature type="non-terminal residue" evidence="1">
    <location>
        <position position="136"/>
    </location>
</feature>
<protein>
    <submittedName>
        <fullName evidence="1">Uncharacterized protein</fullName>
    </submittedName>
</protein>
<comment type="caution">
    <text evidence="1">The sequence shown here is derived from an EMBL/GenBank/DDBJ whole genome shotgun (WGS) entry which is preliminary data.</text>
</comment>